<organism evidence="3 4">
    <name type="scientific">Halochromatium glycolicum</name>
    <dbReference type="NCBI Taxonomy" id="85075"/>
    <lineage>
        <taxon>Bacteria</taxon>
        <taxon>Pseudomonadati</taxon>
        <taxon>Pseudomonadota</taxon>
        <taxon>Gammaproteobacteria</taxon>
        <taxon>Chromatiales</taxon>
        <taxon>Chromatiaceae</taxon>
        <taxon>Halochromatium</taxon>
    </lineage>
</organism>
<protein>
    <recommendedName>
        <fullName evidence="5">Type VI secretion system protein VasI</fullName>
    </recommendedName>
</protein>
<evidence type="ECO:0000313" key="4">
    <source>
        <dbReference type="Proteomes" id="UP001296776"/>
    </source>
</evidence>
<keyword evidence="4" id="KW-1185">Reference proteome</keyword>
<feature type="region of interest" description="Disordered" evidence="1">
    <location>
        <begin position="53"/>
        <end position="73"/>
    </location>
</feature>
<sequence length="231" mass="25148">MTVHWSLGAFGSAFGAVIALASSPAFGVNCSEIADDAERLACYDAQHESGQAAEVQSALGAQSQMGSGAQATPERELLPRFRRLRSAWLRHINATGPGGERAVVLSTRSSERIACEQSESERVELHIRCKDNTTSLYLVSDCALADVDAEAVIDWQVDDQSAQTLRMTKPSTEPGLGLWLGKHSIPLVRELFEANEVRIRLHSLQEVDEPIVFPVMGLEAAIGPLRKACHW</sequence>
<evidence type="ECO:0000313" key="3">
    <source>
        <dbReference type="EMBL" id="MBK1704271.1"/>
    </source>
</evidence>
<evidence type="ECO:0008006" key="5">
    <source>
        <dbReference type="Google" id="ProtNLM"/>
    </source>
</evidence>
<reference evidence="3" key="1">
    <citation type="submission" date="2017-08" db="EMBL/GenBank/DDBJ databases">
        <authorList>
            <person name="Imhoff J.F."/>
            <person name="Rahn T."/>
            <person name="Kuenzel S."/>
            <person name="Neulinger S.C."/>
        </authorList>
    </citation>
    <scope>NUCLEOTIDE SEQUENCE</scope>
    <source>
        <strain evidence="3">DSM 11080</strain>
    </source>
</reference>
<dbReference type="AlphaFoldDB" id="A0AAJ0X8X6"/>
<evidence type="ECO:0000256" key="2">
    <source>
        <dbReference type="SAM" id="SignalP"/>
    </source>
</evidence>
<gene>
    <name evidence="3" type="ORF">CKO40_06840</name>
</gene>
<dbReference type="Proteomes" id="UP001296776">
    <property type="component" value="Unassembled WGS sequence"/>
</dbReference>
<keyword evidence="2" id="KW-0732">Signal</keyword>
<feature type="compositionally biased region" description="Polar residues" evidence="1">
    <location>
        <begin position="59"/>
        <end position="70"/>
    </location>
</feature>
<dbReference type="Pfam" id="PF11319">
    <property type="entry name" value="VasI"/>
    <property type="match status" value="1"/>
</dbReference>
<comment type="caution">
    <text evidence="3">The sequence shown here is derived from an EMBL/GenBank/DDBJ whole genome shotgun (WGS) entry which is preliminary data.</text>
</comment>
<name>A0AAJ0X8X6_9GAMM</name>
<reference evidence="3" key="2">
    <citation type="journal article" date="2020" name="Microorganisms">
        <title>Osmotic Adaptation and Compatible Solute Biosynthesis of Phototrophic Bacteria as Revealed from Genome Analyses.</title>
        <authorList>
            <person name="Imhoff J.F."/>
            <person name="Rahn T."/>
            <person name="Kunzel S."/>
            <person name="Keller A."/>
            <person name="Neulinger S.C."/>
        </authorList>
    </citation>
    <scope>NUCLEOTIDE SEQUENCE</scope>
    <source>
        <strain evidence="3">DSM 11080</strain>
    </source>
</reference>
<accession>A0AAJ0X8X6</accession>
<proteinExistence type="predicted"/>
<evidence type="ECO:0000256" key="1">
    <source>
        <dbReference type="SAM" id="MobiDB-lite"/>
    </source>
</evidence>
<dbReference type="InterPro" id="IPR017738">
    <property type="entry name" value="T6SS-assoc_VCA0118"/>
</dbReference>
<feature type="chain" id="PRO_5042553428" description="Type VI secretion system protein VasI" evidence="2">
    <location>
        <begin position="28"/>
        <end position="231"/>
    </location>
</feature>
<feature type="signal peptide" evidence="2">
    <location>
        <begin position="1"/>
        <end position="27"/>
    </location>
</feature>
<dbReference type="EMBL" id="NRSJ01000008">
    <property type="protein sequence ID" value="MBK1704271.1"/>
    <property type="molecule type" value="Genomic_DNA"/>
</dbReference>
<dbReference type="RefSeq" id="WP_200345449.1">
    <property type="nucleotide sequence ID" value="NZ_NRSJ01000008.1"/>
</dbReference>